<evidence type="ECO:0000256" key="3">
    <source>
        <dbReference type="ARBA" id="ARBA00022490"/>
    </source>
</evidence>
<dbReference type="PANTHER" id="PTHR43692:SF1">
    <property type="entry name" value="UDP-N-ACETYLMURAMOYLALANINE--D-GLUTAMATE LIGASE"/>
    <property type="match status" value="1"/>
</dbReference>
<dbReference type="AlphaFoldDB" id="A0A450XX50"/>
<feature type="domain" description="Mur ligase C-terminal" evidence="9">
    <location>
        <begin position="315"/>
        <end position="426"/>
    </location>
</feature>
<feature type="domain" description="Mur ligase central" evidence="10">
    <location>
        <begin position="120"/>
        <end position="291"/>
    </location>
</feature>
<dbReference type="EC" id="6.3.2.9" evidence="7 8"/>
<dbReference type="GO" id="GO:0051301">
    <property type="term" value="P:cell division"/>
    <property type="evidence" value="ECO:0007669"/>
    <property type="project" value="UniProtKB-KW"/>
</dbReference>
<keyword evidence="6 7" id="KW-0067">ATP-binding</keyword>
<dbReference type="Pfam" id="PF21799">
    <property type="entry name" value="MurD-like_N"/>
    <property type="match status" value="1"/>
</dbReference>
<dbReference type="SUPFAM" id="SSF51984">
    <property type="entry name" value="MurCD N-terminal domain"/>
    <property type="match status" value="1"/>
</dbReference>
<keyword evidence="7 8" id="KW-0132">Cell division</keyword>
<keyword evidence="7 8" id="KW-0961">Cell wall biogenesis/degradation</keyword>
<comment type="function">
    <text evidence="7 8">Cell wall formation. Catalyzes the addition of glutamate to the nucleotide precursor UDP-N-acetylmuramoyl-L-alanine (UMA).</text>
</comment>
<dbReference type="HAMAP" id="MF_00639">
    <property type="entry name" value="MurD"/>
    <property type="match status" value="1"/>
</dbReference>
<reference evidence="12" key="1">
    <citation type="submission" date="2019-02" db="EMBL/GenBank/DDBJ databases">
        <authorList>
            <person name="Gruber-Vodicka R. H."/>
            <person name="Seah K. B. B."/>
        </authorList>
    </citation>
    <scope>NUCLEOTIDE SEQUENCE</scope>
    <source>
        <strain evidence="11">BECK_S312</strain>
        <strain evidence="12">BECK_S426</strain>
    </source>
</reference>
<evidence type="ECO:0000259" key="10">
    <source>
        <dbReference type="Pfam" id="PF08245"/>
    </source>
</evidence>
<dbReference type="UniPathway" id="UPA00219"/>
<evidence type="ECO:0000256" key="5">
    <source>
        <dbReference type="ARBA" id="ARBA00022741"/>
    </source>
</evidence>
<dbReference type="Pfam" id="PF02875">
    <property type="entry name" value="Mur_ligase_C"/>
    <property type="match status" value="1"/>
</dbReference>
<evidence type="ECO:0000256" key="4">
    <source>
        <dbReference type="ARBA" id="ARBA00022598"/>
    </source>
</evidence>
<evidence type="ECO:0000256" key="2">
    <source>
        <dbReference type="ARBA" id="ARBA00004752"/>
    </source>
</evidence>
<sequence length="461" mass="49800">MFQLEAENKTYDHALIIGLGITGFSTARYLRRQGLSVAVSERRPAAEFDADTLSELERLDIAFEDNGHTDAYLKPGCLVIPGQNVALDRPIIRKGIEQGCRIVGELGLAAGRFQCPVIAITGTNGKTTVTSLTGDLLKAAGKQVFVGGNIGIPLLEGLMDGKHYDAVVLEISSFQAEIAGRFRPDIGVFLNLSPDHLDRHSDMYAYLTAKLALFQHQTANDIRILPSDDAILEKQPPGGAAKPYTFGLDQSADFRITDSGVYAFSRQHHYDLSSTKLNSPVNRLNSGAAIAAASLLGCSPESIQQGLGQYRLQPHRMEKVARHRDVSWIDDSKATNIGAVQAALDSCRDPVILIAGGRNKNSDFSLLAPAVRRRVSRLILLGEAKTHIAEALSGACPIHMVEAMDAAVHLAAGLAQAGDTVLLAPGCTSFDMFTDYAHRGRVFQQHVRQVVAEHVSASRQD</sequence>
<keyword evidence="7 8" id="KW-0131">Cell cycle</keyword>
<dbReference type="GO" id="GO:0005737">
    <property type="term" value="C:cytoplasm"/>
    <property type="evidence" value="ECO:0007669"/>
    <property type="project" value="UniProtKB-SubCell"/>
</dbReference>
<dbReference type="Gene3D" id="3.40.1190.10">
    <property type="entry name" value="Mur-like, catalytic domain"/>
    <property type="match status" value="1"/>
</dbReference>
<keyword evidence="3 7" id="KW-0963">Cytoplasm</keyword>
<dbReference type="GO" id="GO:0071555">
    <property type="term" value="P:cell wall organization"/>
    <property type="evidence" value="ECO:0007669"/>
    <property type="project" value="UniProtKB-KW"/>
</dbReference>
<dbReference type="Gene3D" id="3.90.190.20">
    <property type="entry name" value="Mur ligase, C-terminal domain"/>
    <property type="match status" value="1"/>
</dbReference>
<evidence type="ECO:0000256" key="6">
    <source>
        <dbReference type="ARBA" id="ARBA00022840"/>
    </source>
</evidence>
<comment type="catalytic activity">
    <reaction evidence="7 8">
        <text>UDP-N-acetyl-alpha-D-muramoyl-L-alanine + D-glutamate + ATP = UDP-N-acetyl-alpha-D-muramoyl-L-alanyl-D-glutamate + ADP + phosphate + H(+)</text>
        <dbReference type="Rhea" id="RHEA:16429"/>
        <dbReference type="ChEBI" id="CHEBI:15378"/>
        <dbReference type="ChEBI" id="CHEBI:29986"/>
        <dbReference type="ChEBI" id="CHEBI:30616"/>
        <dbReference type="ChEBI" id="CHEBI:43474"/>
        <dbReference type="ChEBI" id="CHEBI:83898"/>
        <dbReference type="ChEBI" id="CHEBI:83900"/>
        <dbReference type="ChEBI" id="CHEBI:456216"/>
        <dbReference type="EC" id="6.3.2.9"/>
    </reaction>
</comment>
<evidence type="ECO:0000256" key="7">
    <source>
        <dbReference type="HAMAP-Rule" id="MF_00639"/>
    </source>
</evidence>
<gene>
    <name evidence="7" type="primary">murD</name>
    <name evidence="11" type="ORF">BECKLPF1236A_GA0070988_102251</name>
    <name evidence="12" type="ORF">BECKLPF1236C_GA0070990_102271</name>
</gene>
<comment type="pathway">
    <text evidence="2 7 8">Cell wall biogenesis; peptidoglycan biosynthesis.</text>
</comment>
<evidence type="ECO:0000313" key="11">
    <source>
        <dbReference type="EMBL" id="VFK19452.1"/>
    </source>
</evidence>
<dbReference type="PANTHER" id="PTHR43692">
    <property type="entry name" value="UDP-N-ACETYLMURAMOYLALANINE--D-GLUTAMATE LIGASE"/>
    <property type="match status" value="1"/>
</dbReference>
<evidence type="ECO:0000259" key="9">
    <source>
        <dbReference type="Pfam" id="PF02875"/>
    </source>
</evidence>
<keyword evidence="5 7" id="KW-0547">Nucleotide-binding</keyword>
<dbReference type="Gene3D" id="3.40.50.720">
    <property type="entry name" value="NAD(P)-binding Rossmann-like Domain"/>
    <property type="match status" value="1"/>
</dbReference>
<proteinExistence type="inferred from homology"/>
<dbReference type="InterPro" id="IPR036615">
    <property type="entry name" value="Mur_ligase_C_dom_sf"/>
</dbReference>
<comment type="subcellular location">
    <subcellularLocation>
        <location evidence="1 7 8">Cytoplasm</location>
    </subcellularLocation>
</comment>
<keyword evidence="4 7" id="KW-0436">Ligase</keyword>
<name>A0A450XX50_9GAMM</name>
<dbReference type="Pfam" id="PF08245">
    <property type="entry name" value="Mur_ligase_M"/>
    <property type="match status" value="1"/>
</dbReference>
<dbReference type="GO" id="GO:0009252">
    <property type="term" value="P:peptidoglycan biosynthetic process"/>
    <property type="evidence" value="ECO:0007669"/>
    <property type="project" value="UniProtKB-UniRule"/>
</dbReference>
<dbReference type="EMBL" id="CAADFP010000227">
    <property type="protein sequence ID" value="VFK33836.1"/>
    <property type="molecule type" value="Genomic_DNA"/>
</dbReference>
<dbReference type="InterPro" id="IPR004101">
    <property type="entry name" value="Mur_ligase_C"/>
</dbReference>
<organism evidence="12">
    <name type="scientific">Candidatus Kentrum sp. LPFa</name>
    <dbReference type="NCBI Taxonomy" id="2126335"/>
    <lineage>
        <taxon>Bacteria</taxon>
        <taxon>Pseudomonadati</taxon>
        <taxon>Pseudomonadota</taxon>
        <taxon>Gammaproteobacteria</taxon>
        <taxon>Candidatus Kentrum</taxon>
    </lineage>
</organism>
<dbReference type="InterPro" id="IPR036565">
    <property type="entry name" value="Mur-like_cat_sf"/>
</dbReference>
<dbReference type="InterPro" id="IPR013221">
    <property type="entry name" value="Mur_ligase_cen"/>
</dbReference>
<comment type="similarity">
    <text evidence="7">Belongs to the MurCDEF family.</text>
</comment>
<protein>
    <recommendedName>
        <fullName evidence="7 8">UDP-N-acetylmuramoylalanine--D-glutamate ligase</fullName>
        <ecNumber evidence="7 8">6.3.2.9</ecNumber>
    </recommendedName>
    <alternativeName>
        <fullName evidence="7">D-glutamic acid-adding enzyme</fullName>
    </alternativeName>
    <alternativeName>
        <fullName evidence="7">UDP-N-acetylmuramoyl-L-alanyl-D-glutamate synthetase</fullName>
    </alternativeName>
</protein>
<dbReference type="GO" id="GO:0008360">
    <property type="term" value="P:regulation of cell shape"/>
    <property type="evidence" value="ECO:0007669"/>
    <property type="project" value="UniProtKB-KW"/>
</dbReference>
<dbReference type="GO" id="GO:0005524">
    <property type="term" value="F:ATP binding"/>
    <property type="evidence" value="ECO:0007669"/>
    <property type="project" value="UniProtKB-UniRule"/>
</dbReference>
<dbReference type="SUPFAM" id="SSF53623">
    <property type="entry name" value="MurD-like peptide ligases, catalytic domain"/>
    <property type="match status" value="1"/>
</dbReference>
<evidence type="ECO:0000256" key="1">
    <source>
        <dbReference type="ARBA" id="ARBA00004496"/>
    </source>
</evidence>
<evidence type="ECO:0000313" key="12">
    <source>
        <dbReference type="EMBL" id="VFK33836.1"/>
    </source>
</evidence>
<dbReference type="GO" id="GO:0008764">
    <property type="term" value="F:UDP-N-acetylmuramoylalanine-D-glutamate ligase activity"/>
    <property type="evidence" value="ECO:0007669"/>
    <property type="project" value="UniProtKB-UniRule"/>
</dbReference>
<evidence type="ECO:0000256" key="8">
    <source>
        <dbReference type="RuleBase" id="RU003664"/>
    </source>
</evidence>
<dbReference type="EMBL" id="CAADFM010000225">
    <property type="protein sequence ID" value="VFK19452.1"/>
    <property type="molecule type" value="Genomic_DNA"/>
</dbReference>
<accession>A0A450XX50</accession>
<feature type="binding site" evidence="7">
    <location>
        <begin position="122"/>
        <end position="128"/>
    </location>
    <ligand>
        <name>ATP</name>
        <dbReference type="ChEBI" id="CHEBI:30616"/>
    </ligand>
</feature>
<dbReference type="NCBIfam" id="TIGR01087">
    <property type="entry name" value="murD"/>
    <property type="match status" value="1"/>
</dbReference>
<keyword evidence="7 8" id="KW-0573">Peptidoglycan synthesis</keyword>
<dbReference type="SUPFAM" id="SSF53244">
    <property type="entry name" value="MurD-like peptide ligases, peptide-binding domain"/>
    <property type="match status" value="1"/>
</dbReference>
<keyword evidence="7 8" id="KW-0133">Cell shape</keyword>
<dbReference type="InterPro" id="IPR005762">
    <property type="entry name" value="MurD"/>
</dbReference>